<reference evidence="1" key="1">
    <citation type="journal article" date="2020" name="Stud. Mycol.">
        <title>101 Dothideomycetes genomes: a test case for predicting lifestyles and emergence of pathogens.</title>
        <authorList>
            <person name="Haridas S."/>
            <person name="Albert R."/>
            <person name="Binder M."/>
            <person name="Bloem J."/>
            <person name="Labutti K."/>
            <person name="Salamov A."/>
            <person name="Andreopoulos B."/>
            <person name="Baker S."/>
            <person name="Barry K."/>
            <person name="Bills G."/>
            <person name="Bluhm B."/>
            <person name="Cannon C."/>
            <person name="Castanera R."/>
            <person name="Culley D."/>
            <person name="Daum C."/>
            <person name="Ezra D."/>
            <person name="Gonzalez J."/>
            <person name="Henrissat B."/>
            <person name="Kuo A."/>
            <person name="Liang C."/>
            <person name="Lipzen A."/>
            <person name="Lutzoni F."/>
            <person name="Magnuson J."/>
            <person name="Mondo S."/>
            <person name="Nolan M."/>
            <person name="Ohm R."/>
            <person name="Pangilinan J."/>
            <person name="Park H.-J."/>
            <person name="Ramirez L."/>
            <person name="Alfaro M."/>
            <person name="Sun H."/>
            <person name="Tritt A."/>
            <person name="Yoshinaga Y."/>
            <person name="Zwiers L.-H."/>
            <person name="Turgeon B."/>
            <person name="Goodwin S."/>
            <person name="Spatafora J."/>
            <person name="Crous P."/>
            <person name="Grigoriev I."/>
        </authorList>
    </citation>
    <scope>NUCLEOTIDE SEQUENCE</scope>
    <source>
        <strain evidence="1">ATCC 200398</strain>
    </source>
</reference>
<comment type="caution">
    <text evidence="1">The sequence shown here is derived from an EMBL/GenBank/DDBJ whole genome shotgun (WGS) entry which is preliminary data.</text>
</comment>
<keyword evidence="2" id="KW-1185">Reference proteome</keyword>
<dbReference type="EMBL" id="MU003535">
    <property type="protein sequence ID" value="KAF2464595.1"/>
    <property type="molecule type" value="Genomic_DNA"/>
</dbReference>
<proteinExistence type="predicted"/>
<name>A0ACB6QCK5_9PLEO</name>
<dbReference type="Proteomes" id="UP000799755">
    <property type="component" value="Unassembled WGS sequence"/>
</dbReference>
<protein>
    <submittedName>
        <fullName evidence="1">Uncharacterized protein</fullName>
    </submittedName>
</protein>
<evidence type="ECO:0000313" key="1">
    <source>
        <dbReference type="EMBL" id="KAF2464595.1"/>
    </source>
</evidence>
<gene>
    <name evidence="1" type="ORF">BDR25DRAFT_380832</name>
</gene>
<evidence type="ECO:0000313" key="2">
    <source>
        <dbReference type="Proteomes" id="UP000799755"/>
    </source>
</evidence>
<sequence length="445" mass="49678">MSSFKTKTSTPKNGLQKSRTAVQLAAGKINASQAAIRSFISKINTLNLEKGILDNALQAAYATVHDATRRVNASNAESDRSKCKLQESNIALRTAINKINTSKAERDTFKSSLQDCWAAIQDATKRDTSKIESDIFKSQLEESHSAIRDAITKIVGSKAESDTFQNELQAFRAAVIDATEKMNATSYENVLLKQQLIDLQHQDDATNIEYQAFRKGSKTLQHKNLALQSEIDAIRLKLATVNQELSQRDSEVRGYKAAMAMSRAQVTQLATRRPDAEKTLKSAQADLVAKIDELKKATDRTVVLDRQAKSWECANNPECENCQFHLLRALKVARAGEAHLGHKLDEAHLKWFAAENQLATWIGTAENYAVVWADETWQFLGTEEVERRERLGEAIYRANIWTPPAPQVASETNKEKEAEEEDIDEDVEIILDRPECRSSSSGIPT</sequence>
<accession>A0ACB6QCK5</accession>
<organism evidence="1 2">
    <name type="scientific">Lindgomyces ingoldianus</name>
    <dbReference type="NCBI Taxonomy" id="673940"/>
    <lineage>
        <taxon>Eukaryota</taxon>
        <taxon>Fungi</taxon>
        <taxon>Dikarya</taxon>
        <taxon>Ascomycota</taxon>
        <taxon>Pezizomycotina</taxon>
        <taxon>Dothideomycetes</taxon>
        <taxon>Pleosporomycetidae</taxon>
        <taxon>Pleosporales</taxon>
        <taxon>Lindgomycetaceae</taxon>
        <taxon>Lindgomyces</taxon>
    </lineage>
</organism>